<proteinExistence type="predicted"/>
<dbReference type="Pfam" id="PF25846">
    <property type="entry name" value="YmzB"/>
    <property type="match status" value="1"/>
</dbReference>
<evidence type="ECO:0000313" key="2">
    <source>
        <dbReference type="Proteomes" id="UP000637643"/>
    </source>
</evidence>
<accession>A0A917FCS4</accession>
<dbReference type="AlphaFoldDB" id="A0A917FCS4"/>
<sequence>MKQKVQELSEWLNTHVNATIAIEKQELDDVDKVHFQLEAVDYRDAEDVLDDYLDSALILRGSGSTMNDGGESVPLPQASYEIAVSGLELNAKNDNKLEIKTDRATYVLSILV</sequence>
<dbReference type="InterPro" id="IPR058926">
    <property type="entry name" value="YmzB-like"/>
</dbReference>
<gene>
    <name evidence="1" type="ORF">GCM10010912_05040</name>
</gene>
<dbReference type="RefSeq" id="WP_189022032.1">
    <property type="nucleotide sequence ID" value="NZ_BMKR01000002.1"/>
</dbReference>
<dbReference type="Proteomes" id="UP000637643">
    <property type="component" value="Unassembled WGS sequence"/>
</dbReference>
<comment type="caution">
    <text evidence="1">The sequence shown here is derived from an EMBL/GenBank/DDBJ whole genome shotgun (WGS) entry which is preliminary data.</text>
</comment>
<reference evidence="1" key="1">
    <citation type="journal article" date="2014" name="Int. J. Syst. Evol. Microbiol.">
        <title>Complete genome sequence of Corynebacterium casei LMG S-19264T (=DSM 44701T), isolated from a smear-ripened cheese.</title>
        <authorList>
            <consortium name="US DOE Joint Genome Institute (JGI-PGF)"/>
            <person name="Walter F."/>
            <person name="Albersmeier A."/>
            <person name="Kalinowski J."/>
            <person name="Ruckert C."/>
        </authorList>
    </citation>
    <scope>NUCLEOTIDE SEQUENCE</scope>
    <source>
        <strain evidence="1">CGMCC 1.16134</strain>
    </source>
</reference>
<protein>
    <submittedName>
        <fullName evidence="1">Uncharacterized protein</fullName>
    </submittedName>
</protein>
<evidence type="ECO:0000313" key="1">
    <source>
        <dbReference type="EMBL" id="GGF62890.1"/>
    </source>
</evidence>
<name>A0A917FCS4_9BACL</name>
<keyword evidence="2" id="KW-1185">Reference proteome</keyword>
<reference evidence="1" key="2">
    <citation type="submission" date="2020-09" db="EMBL/GenBank/DDBJ databases">
        <authorList>
            <person name="Sun Q."/>
            <person name="Zhou Y."/>
        </authorList>
    </citation>
    <scope>NUCLEOTIDE SEQUENCE</scope>
    <source>
        <strain evidence="1">CGMCC 1.16134</strain>
    </source>
</reference>
<dbReference type="EMBL" id="BMKR01000002">
    <property type="protein sequence ID" value="GGF62890.1"/>
    <property type="molecule type" value="Genomic_DNA"/>
</dbReference>
<organism evidence="1 2">
    <name type="scientific">Paenibacillus albidus</name>
    <dbReference type="NCBI Taxonomy" id="2041023"/>
    <lineage>
        <taxon>Bacteria</taxon>
        <taxon>Bacillati</taxon>
        <taxon>Bacillota</taxon>
        <taxon>Bacilli</taxon>
        <taxon>Bacillales</taxon>
        <taxon>Paenibacillaceae</taxon>
        <taxon>Paenibacillus</taxon>
    </lineage>
</organism>